<dbReference type="GO" id="GO:0005615">
    <property type="term" value="C:extracellular space"/>
    <property type="evidence" value="ECO:0007669"/>
    <property type="project" value="TreeGrafter"/>
</dbReference>
<gene>
    <name evidence="3" type="ORF">L596_014719</name>
</gene>
<dbReference type="OrthoDB" id="5816579at2759"/>
<organism evidence="3 4">
    <name type="scientific">Steinernema carpocapsae</name>
    <name type="common">Entomopathogenic nematode</name>
    <dbReference type="NCBI Taxonomy" id="34508"/>
    <lineage>
        <taxon>Eukaryota</taxon>
        <taxon>Metazoa</taxon>
        <taxon>Ecdysozoa</taxon>
        <taxon>Nematoda</taxon>
        <taxon>Chromadorea</taxon>
        <taxon>Rhabditida</taxon>
        <taxon>Tylenchina</taxon>
        <taxon>Panagrolaimomorpha</taxon>
        <taxon>Strongyloidoidea</taxon>
        <taxon>Steinernematidae</taxon>
        <taxon>Steinernema</taxon>
    </lineage>
</organism>
<keyword evidence="2" id="KW-0732">Signal</keyword>
<comment type="caution">
    <text evidence="3">The sequence shown here is derived from an EMBL/GenBank/DDBJ whole genome shotgun (WGS) entry which is preliminary data.</text>
</comment>
<dbReference type="InterPro" id="IPR053124">
    <property type="entry name" value="Notch_signaling_modulators"/>
</dbReference>
<evidence type="ECO:0000256" key="1">
    <source>
        <dbReference type="SAM" id="MobiDB-lite"/>
    </source>
</evidence>
<dbReference type="GO" id="GO:0045747">
    <property type="term" value="P:positive regulation of Notch signaling pathway"/>
    <property type="evidence" value="ECO:0007669"/>
    <property type="project" value="TreeGrafter"/>
</dbReference>
<evidence type="ECO:0008006" key="5">
    <source>
        <dbReference type="Google" id="ProtNLM"/>
    </source>
</evidence>
<dbReference type="GO" id="GO:0005112">
    <property type="term" value="F:Notch binding"/>
    <property type="evidence" value="ECO:0007669"/>
    <property type="project" value="TreeGrafter"/>
</dbReference>
<proteinExistence type="predicted"/>
<keyword evidence="4" id="KW-1185">Reference proteome</keyword>
<feature type="signal peptide" evidence="2">
    <location>
        <begin position="1"/>
        <end position="18"/>
    </location>
</feature>
<reference evidence="3 4" key="1">
    <citation type="journal article" date="2015" name="Genome Biol.">
        <title>Comparative genomics of Steinernema reveals deeply conserved gene regulatory networks.</title>
        <authorList>
            <person name="Dillman A.R."/>
            <person name="Macchietto M."/>
            <person name="Porter C.F."/>
            <person name="Rogers A."/>
            <person name="Williams B."/>
            <person name="Antoshechkin I."/>
            <person name="Lee M.M."/>
            <person name="Goodwin Z."/>
            <person name="Lu X."/>
            <person name="Lewis E.E."/>
            <person name="Goodrich-Blair H."/>
            <person name="Stock S.P."/>
            <person name="Adams B.J."/>
            <person name="Sternberg P.W."/>
            <person name="Mortazavi A."/>
        </authorList>
    </citation>
    <scope>NUCLEOTIDE SEQUENCE [LARGE SCALE GENOMIC DNA]</scope>
    <source>
        <strain evidence="3 4">ALL</strain>
    </source>
</reference>
<dbReference type="PANTHER" id="PTHR35015:SF4">
    <property type="entry name" value="PROTEIN CBR-OSM-7"/>
    <property type="match status" value="1"/>
</dbReference>
<feature type="chain" id="PRO_5020473883" description="Chitin-binding type-2 domain-containing protein" evidence="2">
    <location>
        <begin position="19"/>
        <end position="358"/>
    </location>
</feature>
<accession>A0A4U5NDK6</accession>
<dbReference type="EMBL" id="AZBU02000004">
    <property type="protein sequence ID" value="TKR80686.1"/>
    <property type="molecule type" value="Genomic_DNA"/>
</dbReference>
<reference evidence="3 4" key="2">
    <citation type="journal article" date="2019" name="G3 (Bethesda)">
        <title>Hybrid Assembly of the Genome of the Entomopathogenic Nematode Steinernema carpocapsae Identifies the X-Chromosome.</title>
        <authorList>
            <person name="Serra L."/>
            <person name="Macchietto M."/>
            <person name="Macias-Munoz A."/>
            <person name="McGill C.J."/>
            <person name="Rodriguez I.M."/>
            <person name="Rodriguez B."/>
            <person name="Murad R."/>
            <person name="Mortazavi A."/>
        </authorList>
    </citation>
    <scope>NUCLEOTIDE SEQUENCE [LARGE SCALE GENOMIC DNA]</scope>
    <source>
        <strain evidence="3 4">ALL</strain>
    </source>
</reference>
<dbReference type="Proteomes" id="UP000298663">
    <property type="component" value="Unassembled WGS sequence"/>
</dbReference>
<protein>
    <recommendedName>
        <fullName evidence="5">Chitin-binding type-2 domain-containing protein</fullName>
    </recommendedName>
</protein>
<sequence length="358" mass="40495">MLILGLLVILLCFKDGHSSLIDAACKRNPNLKMCEISSKKQKPDSGFILEAEEGSPKHVPFYCQRYQKNFAFYCGKNFAQYRIQYSSLKDFCRAYATVCDQARKRDDPVPDPQFISRQEPFPEITDRELQSLRESSSFPDPVRTSLEAAARQPPKPKKTHNSKPCTPDCDHKRFPHCTQECKCDYEYAGVQKFCNPPPIPLMYNICKLWYAKCPAYKRYHYAEQYLVSKAQGGSGLPSGTSPGEIPPEILKSGRQRDAMEYWTANGEVHSAPTHKHSTSPFTKPGLWEANPKNPHNRDHANKYWYQGDSLGVDWLNGQMSWGGHWAVPAIGLGGSNGYSTLHFPSAGKWLGLTDDYDV</sequence>
<name>A0A4U5NDK6_STECR</name>
<evidence type="ECO:0000313" key="4">
    <source>
        <dbReference type="Proteomes" id="UP000298663"/>
    </source>
</evidence>
<feature type="region of interest" description="Disordered" evidence="1">
    <location>
        <begin position="132"/>
        <end position="165"/>
    </location>
</feature>
<evidence type="ECO:0000313" key="3">
    <source>
        <dbReference type="EMBL" id="TKR80686.1"/>
    </source>
</evidence>
<dbReference type="AlphaFoldDB" id="A0A4U5NDK6"/>
<dbReference type="PANTHER" id="PTHR35015">
    <property type="entry name" value="PROTEIN CBR-OSM-7-RELATED"/>
    <property type="match status" value="1"/>
</dbReference>
<evidence type="ECO:0000256" key="2">
    <source>
        <dbReference type="SAM" id="SignalP"/>
    </source>
</evidence>